<feature type="domain" description="Carrier" evidence="1">
    <location>
        <begin position="1"/>
        <end position="80"/>
    </location>
</feature>
<organism evidence="2 3">
    <name type="scientific">Actinomadura soli</name>
    <dbReference type="NCBI Taxonomy" id="2508997"/>
    <lineage>
        <taxon>Bacteria</taxon>
        <taxon>Bacillati</taxon>
        <taxon>Actinomycetota</taxon>
        <taxon>Actinomycetes</taxon>
        <taxon>Streptosporangiales</taxon>
        <taxon>Thermomonosporaceae</taxon>
        <taxon>Actinomadura</taxon>
    </lineage>
</organism>
<gene>
    <name evidence="2" type="ORF">ETD83_03035</name>
</gene>
<evidence type="ECO:0000259" key="1">
    <source>
        <dbReference type="PROSITE" id="PS50075"/>
    </source>
</evidence>
<evidence type="ECO:0000313" key="2">
    <source>
        <dbReference type="EMBL" id="TMR06867.1"/>
    </source>
</evidence>
<accession>A0A5C4JJ88</accession>
<dbReference type="AlphaFoldDB" id="A0A5C4JJ88"/>
<keyword evidence="3" id="KW-1185">Reference proteome</keyword>
<dbReference type="InterPro" id="IPR009081">
    <property type="entry name" value="PP-bd_ACP"/>
</dbReference>
<comment type="caution">
    <text evidence="2">The sequence shown here is derived from an EMBL/GenBank/DDBJ whole genome shotgun (WGS) entry which is preliminary data.</text>
</comment>
<protein>
    <submittedName>
        <fullName evidence="2">Acyl carrier protein</fullName>
    </submittedName>
</protein>
<dbReference type="EMBL" id="VCKW01000008">
    <property type="protein sequence ID" value="TMR06867.1"/>
    <property type="molecule type" value="Genomic_DNA"/>
</dbReference>
<proteinExistence type="predicted"/>
<dbReference type="Pfam" id="PF00550">
    <property type="entry name" value="PP-binding"/>
    <property type="match status" value="1"/>
</dbReference>
<dbReference type="RefSeq" id="WP_138643484.1">
    <property type="nucleotide sequence ID" value="NZ_VCKW01000008.1"/>
</dbReference>
<sequence>MTPQKARELAALSLEMVAPNIDTARVGWDADLREDLGLDSLDFLSFVEGLSDESGLRIEEDDYPELFTLNGCVAYLTRQA</sequence>
<dbReference type="Proteomes" id="UP000309174">
    <property type="component" value="Unassembled WGS sequence"/>
</dbReference>
<dbReference type="OrthoDB" id="9810922at2"/>
<reference evidence="2 3" key="1">
    <citation type="submission" date="2019-05" db="EMBL/GenBank/DDBJ databases">
        <title>Draft genome sequence of Actinomadura sp. 14C53.</title>
        <authorList>
            <person name="Saricaoglu S."/>
            <person name="Isik K."/>
        </authorList>
    </citation>
    <scope>NUCLEOTIDE SEQUENCE [LARGE SCALE GENOMIC DNA]</scope>
    <source>
        <strain evidence="2 3">14C53</strain>
    </source>
</reference>
<dbReference type="InterPro" id="IPR036736">
    <property type="entry name" value="ACP-like_sf"/>
</dbReference>
<name>A0A5C4JJ88_9ACTN</name>
<dbReference type="PROSITE" id="PS50075">
    <property type="entry name" value="CARRIER"/>
    <property type="match status" value="1"/>
</dbReference>
<evidence type="ECO:0000313" key="3">
    <source>
        <dbReference type="Proteomes" id="UP000309174"/>
    </source>
</evidence>
<dbReference type="SUPFAM" id="SSF47336">
    <property type="entry name" value="ACP-like"/>
    <property type="match status" value="1"/>
</dbReference>
<dbReference type="Gene3D" id="1.10.1200.10">
    <property type="entry name" value="ACP-like"/>
    <property type="match status" value="1"/>
</dbReference>